<dbReference type="EC" id="3.2.1.18" evidence="3"/>
<dbReference type="GO" id="GO:0006689">
    <property type="term" value="P:ganglioside catabolic process"/>
    <property type="evidence" value="ECO:0007669"/>
    <property type="project" value="TreeGrafter"/>
</dbReference>
<evidence type="ECO:0000313" key="7">
    <source>
        <dbReference type="Proteomes" id="UP000317171"/>
    </source>
</evidence>
<keyword evidence="7" id="KW-1185">Reference proteome</keyword>
<dbReference type="PANTHER" id="PTHR10628:SF30">
    <property type="entry name" value="EXO-ALPHA-SIALIDASE"/>
    <property type="match status" value="1"/>
</dbReference>
<keyword evidence="4" id="KW-0732">Signal</keyword>
<feature type="signal peptide" evidence="4">
    <location>
        <begin position="1"/>
        <end position="24"/>
    </location>
</feature>
<dbReference type="SUPFAM" id="SSF50939">
    <property type="entry name" value="Sialidases"/>
    <property type="match status" value="1"/>
</dbReference>
<dbReference type="EMBL" id="CP036269">
    <property type="protein sequence ID" value="QDT41935.1"/>
    <property type="molecule type" value="Genomic_DNA"/>
</dbReference>
<proteinExistence type="inferred from homology"/>
<name>A0A517RDH3_9PLAN</name>
<dbReference type="AlphaFoldDB" id="A0A517RDH3"/>
<comment type="catalytic activity">
    <reaction evidence="1">
        <text>Hydrolysis of alpha-(2-&gt;3)-, alpha-(2-&gt;6)-, alpha-(2-&gt;8)- glycosidic linkages of terminal sialic acid residues in oligosaccharides, glycoproteins, glycolipids, colominic acid and synthetic substrates.</text>
        <dbReference type="EC" id="3.2.1.18"/>
    </reaction>
</comment>
<sequence length="348" mass="38769" precursor="true">MKRSLQFVSFLVLLSLGLTPVTHAEEKPVSILAQRIGGHIHPSICRASDGTLIVVFKGENVLMCSRSSDSGASWSTLRPIPTSAKRPDLIRAVKKFEVYPGTADTLPDGRILVTWNYIADDKSKDGYYERALLFSISEDQGRSWSEQRLIGPVDGKHLGAVRHNVLPWSEGRWLLPLRVGMPRLFDPQTGALTSFPVVGPDGKQHEFQQIVRTANGSLLAMGPVLLHSQDQGQNWKLIKDFPAVPDKRDNAEGRYLTTLSDGRVLVTWGRDHQNQGLSYNLSTDDGQTWDAERTVILLPKTAVAARYYSARTIQIDEQHVGTVFMNRNGVHFLKVPLRRLNAPQASDE</sequence>
<organism evidence="6 7">
    <name type="scientific">Gimesia alba</name>
    <dbReference type="NCBI Taxonomy" id="2527973"/>
    <lineage>
        <taxon>Bacteria</taxon>
        <taxon>Pseudomonadati</taxon>
        <taxon>Planctomycetota</taxon>
        <taxon>Planctomycetia</taxon>
        <taxon>Planctomycetales</taxon>
        <taxon>Planctomycetaceae</taxon>
        <taxon>Gimesia</taxon>
    </lineage>
</organism>
<evidence type="ECO:0000256" key="2">
    <source>
        <dbReference type="ARBA" id="ARBA00009348"/>
    </source>
</evidence>
<reference evidence="6 7" key="1">
    <citation type="submission" date="2019-02" db="EMBL/GenBank/DDBJ databases">
        <title>Deep-cultivation of Planctomycetes and their phenomic and genomic characterization uncovers novel biology.</title>
        <authorList>
            <person name="Wiegand S."/>
            <person name="Jogler M."/>
            <person name="Boedeker C."/>
            <person name="Pinto D."/>
            <person name="Vollmers J."/>
            <person name="Rivas-Marin E."/>
            <person name="Kohn T."/>
            <person name="Peeters S.H."/>
            <person name="Heuer A."/>
            <person name="Rast P."/>
            <person name="Oberbeckmann S."/>
            <person name="Bunk B."/>
            <person name="Jeske O."/>
            <person name="Meyerdierks A."/>
            <person name="Storesund J.E."/>
            <person name="Kallscheuer N."/>
            <person name="Luecker S."/>
            <person name="Lage O.M."/>
            <person name="Pohl T."/>
            <person name="Merkel B.J."/>
            <person name="Hornburger P."/>
            <person name="Mueller R.-W."/>
            <person name="Bruemmer F."/>
            <person name="Labrenz M."/>
            <person name="Spormann A.M."/>
            <person name="Op den Camp H."/>
            <person name="Overmann J."/>
            <person name="Amann R."/>
            <person name="Jetten M.S.M."/>
            <person name="Mascher T."/>
            <person name="Medema M.H."/>
            <person name="Devos D.P."/>
            <person name="Kaster A.-K."/>
            <person name="Ovreas L."/>
            <person name="Rohde M."/>
            <person name="Galperin M.Y."/>
            <person name="Jogler C."/>
        </authorList>
    </citation>
    <scope>NUCLEOTIDE SEQUENCE [LARGE SCALE GENOMIC DNA]</scope>
    <source>
        <strain evidence="6 7">Pan241w</strain>
    </source>
</reference>
<feature type="chain" id="PRO_5022221985" description="exo-alpha-sialidase" evidence="4">
    <location>
        <begin position="25"/>
        <end position="348"/>
    </location>
</feature>
<dbReference type="GO" id="GO:0016020">
    <property type="term" value="C:membrane"/>
    <property type="evidence" value="ECO:0007669"/>
    <property type="project" value="TreeGrafter"/>
</dbReference>
<evidence type="ECO:0000313" key="6">
    <source>
        <dbReference type="EMBL" id="QDT41935.1"/>
    </source>
</evidence>
<evidence type="ECO:0000256" key="4">
    <source>
        <dbReference type="SAM" id="SignalP"/>
    </source>
</evidence>
<dbReference type="Gene3D" id="2.120.10.10">
    <property type="match status" value="1"/>
</dbReference>
<dbReference type="Pfam" id="PF13088">
    <property type="entry name" value="BNR_2"/>
    <property type="match status" value="1"/>
</dbReference>
<dbReference type="InterPro" id="IPR026856">
    <property type="entry name" value="Sialidase_fam"/>
</dbReference>
<evidence type="ECO:0000256" key="1">
    <source>
        <dbReference type="ARBA" id="ARBA00000427"/>
    </source>
</evidence>
<dbReference type="InterPro" id="IPR036278">
    <property type="entry name" value="Sialidase_sf"/>
</dbReference>
<dbReference type="GO" id="GO:0005737">
    <property type="term" value="C:cytoplasm"/>
    <property type="evidence" value="ECO:0007669"/>
    <property type="project" value="TreeGrafter"/>
</dbReference>
<gene>
    <name evidence="6" type="ORF">Pan241w_20150</name>
</gene>
<dbReference type="KEGG" id="gaz:Pan241w_20150"/>
<evidence type="ECO:0000256" key="3">
    <source>
        <dbReference type="ARBA" id="ARBA00012733"/>
    </source>
</evidence>
<dbReference type="OrthoDB" id="255055at2"/>
<accession>A0A517RDH3</accession>
<dbReference type="InterPro" id="IPR011040">
    <property type="entry name" value="Sialidase"/>
</dbReference>
<feature type="domain" description="Sialidase" evidence="5">
    <location>
        <begin position="35"/>
        <end position="148"/>
    </location>
</feature>
<evidence type="ECO:0000259" key="5">
    <source>
        <dbReference type="Pfam" id="PF13088"/>
    </source>
</evidence>
<dbReference type="GO" id="GO:0004308">
    <property type="term" value="F:exo-alpha-sialidase activity"/>
    <property type="evidence" value="ECO:0007669"/>
    <property type="project" value="UniProtKB-EC"/>
</dbReference>
<dbReference type="RefSeq" id="WP_145214311.1">
    <property type="nucleotide sequence ID" value="NZ_CP036269.1"/>
</dbReference>
<protein>
    <recommendedName>
        <fullName evidence="3">exo-alpha-sialidase</fullName>
        <ecNumber evidence="3">3.2.1.18</ecNumber>
    </recommendedName>
</protein>
<dbReference type="CDD" id="cd15482">
    <property type="entry name" value="Sialidase_non-viral"/>
    <property type="match status" value="1"/>
</dbReference>
<dbReference type="PANTHER" id="PTHR10628">
    <property type="entry name" value="SIALIDASE"/>
    <property type="match status" value="1"/>
</dbReference>
<dbReference type="Proteomes" id="UP000317171">
    <property type="component" value="Chromosome"/>
</dbReference>
<dbReference type="GO" id="GO:0009313">
    <property type="term" value="P:oligosaccharide catabolic process"/>
    <property type="evidence" value="ECO:0007669"/>
    <property type="project" value="TreeGrafter"/>
</dbReference>
<comment type="similarity">
    <text evidence="2">Belongs to the glycosyl hydrolase 33 family.</text>
</comment>